<dbReference type="Proteomes" id="UP000095008">
    <property type="component" value="Unassembled WGS sequence"/>
</dbReference>
<dbReference type="GO" id="GO:0003677">
    <property type="term" value="F:DNA binding"/>
    <property type="evidence" value="ECO:0007669"/>
    <property type="project" value="InterPro"/>
</dbReference>
<proteinExistence type="predicted"/>
<dbReference type="Pfam" id="PF20432">
    <property type="entry name" value="Xre-like-HTH"/>
    <property type="match status" value="1"/>
</dbReference>
<evidence type="ECO:0000259" key="1">
    <source>
        <dbReference type="Pfam" id="PF09722"/>
    </source>
</evidence>
<keyword evidence="4" id="KW-1185">Reference proteome</keyword>
<evidence type="ECO:0000259" key="2">
    <source>
        <dbReference type="Pfam" id="PF20432"/>
    </source>
</evidence>
<reference evidence="3" key="1">
    <citation type="journal article" date="2016" name="Int. J. Mol. Sci.">
        <title>Comparative genomics of the extreme acidophile Acidithiobacillus thiooxidans reveals intraspecific divergence and niche adaptation.</title>
        <authorList>
            <person name="Zhang X."/>
            <person name="Feng X."/>
            <person name="Tao J."/>
            <person name="Ma L."/>
            <person name="Xiao Y."/>
            <person name="Liang Y."/>
            <person name="Liu X."/>
            <person name="Yin H."/>
        </authorList>
    </citation>
    <scope>NUCLEOTIDE SEQUENCE [LARGE SCALE GENOMIC DNA]</scope>
    <source>
        <strain evidence="3">DXS-W</strain>
    </source>
</reference>
<sequence>MTQTAVISDRENKIHDRIVLAKMLMKAFELWMVDNEGQLALLGLAAENRAALSRYRKGEPLGANRDLLERAGHLLAIHKNLRLLFPHDRDLAYQWMTTRNRAFDYRTPVEVVREWGFTGLLMVRAYLDHARGE</sequence>
<feature type="domain" description="Antitoxin Xre-like helix-turn-helix" evidence="2">
    <location>
        <begin position="19"/>
        <end position="75"/>
    </location>
</feature>
<name>A0A1C2I7X9_ACITH</name>
<dbReference type="Pfam" id="PF09722">
    <property type="entry name" value="Xre_MbcA_ParS_C"/>
    <property type="match status" value="1"/>
</dbReference>
<gene>
    <name evidence="3" type="ORF">A6M23_10535</name>
</gene>
<accession>A0A1C2I7X9</accession>
<dbReference type="EMBL" id="LWRY01000118">
    <property type="protein sequence ID" value="OCX72084.1"/>
    <property type="molecule type" value="Genomic_DNA"/>
</dbReference>
<dbReference type="InterPro" id="IPR024467">
    <property type="entry name" value="Xre/MbcA/ParS-like_toxin-bd"/>
</dbReference>
<dbReference type="RefSeq" id="WP_031574395.1">
    <property type="nucleotide sequence ID" value="NZ_JAAVXF010000314.1"/>
</dbReference>
<evidence type="ECO:0000313" key="3">
    <source>
        <dbReference type="EMBL" id="OCX72084.1"/>
    </source>
</evidence>
<dbReference type="OrthoDB" id="117888at2"/>
<protein>
    <submittedName>
        <fullName evidence="3">Uncharacterized protein</fullName>
    </submittedName>
</protein>
<comment type="caution">
    <text evidence="3">The sequence shown here is derived from an EMBL/GenBank/DDBJ whole genome shotgun (WGS) entry which is preliminary data.</text>
</comment>
<dbReference type="AlphaFoldDB" id="A0A1C2I7X9"/>
<evidence type="ECO:0000313" key="4">
    <source>
        <dbReference type="Proteomes" id="UP000095008"/>
    </source>
</evidence>
<dbReference type="GeneID" id="60695968"/>
<dbReference type="InterPro" id="IPR046847">
    <property type="entry name" value="Xre-like_HTH"/>
</dbReference>
<organism evidence="3 4">
    <name type="scientific">Acidithiobacillus thiooxidans</name>
    <name type="common">Thiobacillus thiooxidans</name>
    <dbReference type="NCBI Taxonomy" id="930"/>
    <lineage>
        <taxon>Bacteria</taxon>
        <taxon>Pseudomonadati</taxon>
        <taxon>Pseudomonadota</taxon>
        <taxon>Acidithiobacillia</taxon>
        <taxon>Acidithiobacillales</taxon>
        <taxon>Acidithiobacillaceae</taxon>
        <taxon>Acidithiobacillus</taxon>
    </lineage>
</organism>
<feature type="domain" description="Antitoxin Xre/MbcA/ParS-like toxin-binding" evidence="1">
    <location>
        <begin position="81"/>
        <end position="132"/>
    </location>
</feature>